<name>A0A0E9QZE5_ANGAN</name>
<accession>A0A0E9QZE5</accession>
<reference evidence="1" key="1">
    <citation type="submission" date="2014-11" db="EMBL/GenBank/DDBJ databases">
        <authorList>
            <person name="Amaro Gonzalez C."/>
        </authorList>
    </citation>
    <scope>NUCLEOTIDE SEQUENCE</scope>
</reference>
<protein>
    <submittedName>
        <fullName evidence="1">Uncharacterized protein</fullName>
    </submittedName>
</protein>
<dbReference type="EMBL" id="GBXM01086291">
    <property type="protein sequence ID" value="JAH22286.1"/>
    <property type="molecule type" value="Transcribed_RNA"/>
</dbReference>
<organism evidence="1">
    <name type="scientific">Anguilla anguilla</name>
    <name type="common">European freshwater eel</name>
    <name type="synonym">Muraena anguilla</name>
    <dbReference type="NCBI Taxonomy" id="7936"/>
    <lineage>
        <taxon>Eukaryota</taxon>
        <taxon>Metazoa</taxon>
        <taxon>Chordata</taxon>
        <taxon>Craniata</taxon>
        <taxon>Vertebrata</taxon>
        <taxon>Euteleostomi</taxon>
        <taxon>Actinopterygii</taxon>
        <taxon>Neopterygii</taxon>
        <taxon>Teleostei</taxon>
        <taxon>Anguilliformes</taxon>
        <taxon>Anguillidae</taxon>
        <taxon>Anguilla</taxon>
    </lineage>
</organism>
<reference evidence="1" key="2">
    <citation type="journal article" date="2015" name="Fish Shellfish Immunol.">
        <title>Early steps in the European eel (Anguilla anguilla)-Vibrio vulnificus interaction in the gills: Role of the RtxA13 toxin.</title>
        <authorList>
            <person name="Callol A."/>
            <person name="Pajuelo D."/>
            <person name="Ebbesson L."/>
            <person name="Teles M."/>
            <person name="MacKenzie S."/>
            <person name="Amaro C."/>
        </authorList>
    </citation>
    <scope>NUCLEOTIDE SEQUENCE</scope>
</reference>
<evidence type="ECO:0000313" key="1">
    <source>
        <dbReference type="EMBL" id="JAH22286.1"/>
    </source>
</evidence>
<proteinExistence type="predicted"/>
<dbReference type="AlphaFoldDB" id="A0A0E9QZE5"/>
<sequence length="28" mass="3278">MNVHVVLLMELCTSYEEPVFLFCSGIFR</sequence>